<dbReference type="AlphaFoldDB" id="A0A380D8X2"/>
<dbReference type="RefSeq" id="WP_017891016.1">
    <property type="nucleotide sequence ID" value="NZ_CAMKUF010000009.1"/>
</dbReference>
<dbReference type="Proteomes" id="UP000255529">
    <property type="component" value="Unassembled WGS sequence"/>
</dbReference>
<accession>A0A380D8X2</accession>
<protein>
    <submittedName>
        <fullName evidence="1">Uncharacterized protein</fullName>
    </submittedName>
</protein>
<name>A0A380D8X2_9GAMM</name>
<evidence type="ECO:0000313" key="2">
    <source>
        <dbReference type="Proteomes" id="UP000255529"/>
    </source>
</evidence>
<dbReference type="EMBL" id="UGYN01000003">
    <property type="protein sequence ID" value="SUJ85153.1"/>
    <property type="molecule type" value="Genomic_DNA"/>
</dbReference>
<reference evidence="1 2" key="1">
    <citation type="submission" date="2018-06" db="EMBL/GenBank/DDBJ databases">
        <authorList>
            <consortium name="Pathogen Informatics"/>
            <person name="Doyle S."/>
        </authorList>
    </citation>
    <scope>NUCLEOTIDE SEQUENCE [LARGE SCALE GENOMIC DNA]</scope>
    <source>
        <strain evidence="1 2">NCTC11544</strain>
    </source>
</reference>
<proteinExistence type="predicted"/>
<evidence type="ECO:0000313" key="1">
    <source>
        <dbReference type="EMBL" id="SUJ85153.1"/>
    </source>
</evidence>
<gene>
    <name evidence="1" type="ORF">NCTC11544_05845</name>
</gene>
<sequence length="45" mass="5210">MKEQYAKSDTPFLAGYLLQSLIYRPTRIWIGIYSGNVDELGWEGE</sequence>
<organism evidence="1 2">
    <name type="scientific">Serratia quinivorans</name>
    <dbReference type="NCBI Taxonomy" id="137545"/>
    <lineage>
        <taxon>Bacteria</taxon>
        <taxon>Pseudomonadati</taxon>
        <taxon>Pseudomonadota</taxon>
        <taxon>Gammaproteobacteria</taxon>
        <taxon>Enterobacterales</taxon>
        <taxon>Yersiniaceae</taxon>
        <taxon>Serratia</taxon>
    </lineage>
</organism>